<evidence type="ECO:0000313" key="9">
    <source>
        <dbReference type="EMBL" id="KND01000.1"/>
    </source>
</evidence>
<comment type="subcellular location">
    <subcellularLocation>
        <location evidence="1 8">Endoplasmic reticulum membrane</location>
        <topology evidence="1 8">Multi-pass membrane protein</topology>
    </subcellularLocation>
</comment>
<feature type="transmembrane region" description="Helical" evidence="8">
    <location>
        <begin position="123"/>
        <end position="142"/>
    </location>
</feature>
<keyword evidence="7 8" id="KW-0472">Membrane</keyword>
<dbReference type="GeneID" id="27687566"/>
<keyword evidence="10" id="KW-1185">Reference proteome</keyword>
<dbReference type="UniPathway" id="UPA00378"/>
<comment type="similarity">
    <text evidence="3 8">Belongs to the DAD/OST2 family.</text>
</comment>
<comment type="function">
    <text evidence="8">Subunit of the oligosaccharyl transferase (OST) complex that catalyzes the initial transfer of a defined glycan (Glc(3)Man(9)GlcNAc(2) in eukaryotes) from the lipid carrier dolichol-pyrophosphate to an asparagine residue within an Asn-X-Ser/Thr consensus motif in nascent polypeptide chains, the first step in protein N-glycosylation. N-glycosylation occurs cotranslationally and the complex associates with the Sec61 complex at the channel-forming translocon complex that mediates protein translocation across the endoplasmic reticulum (ER). All subunits are required for a maximal enzyme activity.</text>
</comment>
<evidence type="ECO:0000256" key="2">
    <source>
        <dbReference type="ARBA" id="ARBA00004922"/>
    </source>
</evidence>
<evidence type="ECO:0000256" key="5">
    <source>
        <dbReference type="ARBA" id="ARBA00022824"/>
    </source>
</evidence>
<dbReference type="PIRSF" id="PIRSF005588">
    <property type="entry name" value="DAD"/>
    <property type="match status" value="1"/>
</dbReference>
<dbReference type="STRING" id="645134.A0A0L0HJC6"/>
<dbReference type="RefSeq" id="XP_016609039.1">
    <property type="nucleotide sequence ID" value="XM_016752341.1"/>
</dbReference>
<evidence type="ECO:0000256" key="1">
    <source>
        <dbReference type="ARBA" id="ARBA00004477"/>
    </source>
</evidence>
<feature type="transmembrane region" description="Helical" evidence="8">
    <location>
        <begin position="58"/>
        <end position="78"/>
    </location>
</feature>
<dbReference type="FunCoup" id="A0A0L0HJC6">
    <property type="interactions" value="319"/>
</dbReference>
<dbReference type="InParanoid" id="A0A0L0HJC6"/>
<dbReference type="Proteomes" id="UP000053201">
    <property type="component" value="Unassembled WGS sequence"/>
</dbReference>
<dbReference type="eggNOG" id="KOG1746">
    <property type="taxonomic scope" value="Eukaryota"/>
</dbReference>
<accession>A0A0L0HJC6</accession>
<proteinExistence type="inferred from homology"/>
<organism evidence="9 10">
    <name type="scientific">Spizellomyces punctatus (strain DAOM BR117)</name>
    <dbReference type="NCBI Taxonomy" id="645134"/>
    <lineage>
        <taxon>Eukaryota</taxon>
        <taxon>Fungi</taxon>
        <taxon>Fungi incertae sedis</taxon>
        <taxon>Chytridiomycota</taxon>
        <taxon>Chytridiomycota incertae sedis</taxon>
        <taxon>Chytridiomycetes</taxon>
        <taxon>Spizellomycetales</taxon>
        <taxon>Spizellomycetaceae</taxon>
        <taxon>Spizellomyces</taxon>
    </lineage>
</organism>
<feature type="transmembrane region" description="Helical" evidence="8">
    <location>
        <begin position="84"/>
        <end position="102"/>
    </location>
</feature>
<dbReference type="PANTHER" id="PTHR10705:SF0">
    <property type="entry name" value="DOLICHYL-DIPHOSPHOOLIGOSACCHARIDE--PROTEIN GLYCOSYLTRANSFERASE SUBUNIT DAD1"/>
    <property type="match status" value="1"/>
</dbReference>
<dbReference type="AlphaFoldDB" id="A0A0L0HJC6"/>
<reference evidence="9 10" key="1">
    <citation type="submission" date="2009-08" db="EMBL/GenBank/DDBJ databases">
        <title>The Genome Sequence of Spizellomyces punctatus strain DAOM BR117.</title>
        <authorList>
            <consortium name="The Broad Institute Genome Sequencing Platform"/>
            <person name="Russ C."/>
            <person name="Cuomo C."/>
            <person name="Shea T."/>
            <person name="Young S.K."/>
            <person name="Zeng Q."/>
            <person name="Koehrsen M."/>
            <person name="Haas B."/>
            <person name="Borodovsky M."/>
            <person name="Guigo R."/>
            <person name="Alvarado L."/>
            <person name="Berlin A."/>
            <person name="Bochicchio J."/>
            <person name="Borenstein D."/>
            <person name="Chapman S."/>
            <person name="Chen Z."/>
            <person name="Engels R."/>
            <person name="Freedman E."/>
            <person name="Gellesch M."/>
            <person name="Goldberg J."/>
            <person name="Griggs A."/>
            <person name="Gujja S."/>
            <person name="Heiman D."/>
            <person name="Hepburn T."/>
            <person name="Howarth C."/>
            <person name="Jen D."/>
            <person name="Larson L."/>
            <person name="Lewis B."/>
            <person name="Mehta T."/>
            <person name="Park D."/>
            <person name="Pearson M."/>
            <person name="Roberts A."/>
            <person name="Saif S."/>
            <person name="Shenoy N."/>
            <person name="Sisk P."/>
            <person name="Stolte C."/>
            <person name="Sykes S."/>
            <person name="Thomson T."/>
            <person name="Walk T."/>
            <person name="White J."/>
            <person name="Yandava C."/>
            <person name="Burger G."/>
            <person name="Gray M.W."/>
            <person name="Holland P.W.H."/>
            <person name="King N."/>
            <person name="Lang F.B.F."/>
            <person name="Roger A.J."/>
            <person name="Ruiz-Trillo I."/>
            <person name="Lander E."/>
            <person name="Nusbaum C."/>
        </authorList>
    </citation>
    <scope>NUCLEOTIDE SEQUENCE [LARGE SCALE GENOMIC DNA]</scope>
    <source>
        <strain evidence="9 10">DAOM BR117</strain>
    </source>
</reference>
<protein>
    <recommendedName>
        <fullName evidence="8">Dolichyl-diphosphooligosaccharide--protein glycosyltransferase subunit OST2</fullName>
        <shortName evidence="8">Oligosaccharyl transferase subunit OST2</shortName>
    </recommendedName>
</protein>
<keyword evidence="4 8" id="KW-0812">Transmembrane</keyword>
<dbReference type="OMA" id="HIILHIV"/>
<dbReference type="Pfam" id="PF02109">
    <property type="entry name" value="DAD"/>
    <property type="match status" value="1"/>
</dbReference>
<comment type="pathway">
    <text evidence="2 8">Protein modification; protein glycosylation.</text>
</comment>
<dbReference type="InterPro" id="IPR003038">
    <property type="entry name" value="DAD/Ost2"/>
</dbReference>
<evidence type="ECO:0000256" key="8">
    <source>
        <dbReference type="RuleBase" id="RU361136"/>
    </source>
</evidence>
<dbReference type="OrthoDB" id="445566at2759"/>
<name>A0A0L0HJC6_SPIPD</name>
<comment type="subunit">
    <text evidence="8">Component of the oligosaccharyltransferase (OST) complex.</text>
</comment>
<dbReference type="GO" id="GO:0006487">
    <property type="term" value="P:protein N-linked glycosylation"/>
    <property type="evidence" value="ECO:0007669"/>
    <property type="project" value="EnsemblFungi"/>
</dbReference>
<keyword evidence="6 8" id="KW-1133">Transmembrane helix</keyword>
<gene>
    <name evidence="9" type="ORF">SPPG_04096</name>
</gene>
<evidence type="ECO:0000256" key="4">
    <source>
        <dbReference type="ARBA" id="ARBA00022692"/>
    </source>
</evidence>
<sequence>MAKSSPTQASPASPAGAVSASAQSVAASASNAAAQQAFLVRRLVTSYQKNTPQSLKLIDTYLVFVMLTGIIQFVYVLLAGTYPYNSFLAGFGASVGSFVLAANLRMQVNPENKEFKDTSTERAFADFAFASLVLFGFVVNFLG</sequence>
<keyword evidence="5 8" id="KW-0256">Endoplasmic reticulum</keyword>
<evidence type="ECO:0000256" key="7">
    <source>
        <dbReference type="ARBA" id="ARBA00023136"/>
    </source>
</evidence>
<dbReference type="EMBL" id="KQ257455">
    <property type="protein sequence ID" value="KND01000.1"/>
    <property type="molecule type" value="Genomic_DNA"/>
</dbReference>
<dbReference type="PANTHER" id="PTHR10705">
    <property type="entry name" value="DOLICHYL-DIPHOSPHOOLIGOSACCHARIDE--PROTEIN GLYCOSYLTRANSFERASE SUBUNIT DAD1"/>
    <property type="match status" value="1"/>
</dbReference>
<evidence type="ECO:0000313" key="10">
    <source>
        <dbReference type="Proteomes" id="UP000053201"/>
    </source>
</evidence>
<evidence type="ECO:0000256" key="6">
    <source>
        <dbReference type="ARBA" id="ARBA00022989"/>
    </source>
</evidence>
<dbReference type="GO" id="GO:0008250">
    <property type="term" value="C:oligosaccharyltransferase complex"/>
    <property type="evidence" value="ECO:0007669"/>
    <property type="project" value="EnsemblFungi"/>
</dbReference>
<evidence type="ECO:0000256" key="3">
    <source>
        <dbReference type="ARBA" id="ARBA00009386"/>
    </source>
</evidence>
<dbReference type="VEuPathDB" id="FungiDB:SPPG_04096"/>